<dbReference type="SUPFAM" id="SSF52540">
    <property type="entry name" value="P-loop containing nucleoside triphosphate hydrolases"/>
    <property type="match status" value="1"/>
</dbReference>
<organism evidence="3 4">
    <name type="scientific">Luteococcus peritonei</name>
    <dbReference type="NCBI Taxonomy" id="88874"/>
    <lineage>
        <taxon>Bacteria</taxon>
        <taxon>Bacillati</taxon>
        <taxon>Actinomycetota</taxon>
        <taxon>Actinomycetes</taxon>
        <taxon>Propionibacteriales</taxon>
        <taxon>Propionibacteriaceae</taxon>
        <taxon>Luteococcus</taxon>
    </lineage>
</organism>
<dbReference type="Pfam" id="PF02374">
    <property type="entry name" value="ArsA_ATPase"/>
    <property type="match status" value="1"/>
</dbReference>
<dbReference type="InterPro" id="IPR027417">
    <property type="entry name" value="P-loop_NTPase"/>
</dbReference>
<feature type="domain" description="ArsA/GET3 Anion-transporting ATPase-like" evidence="2">
    <location>
        <begin position="3"/>
        <end position="132"/>
    </location>
</feature>
<keyword evidence="4" id="KW-1185">Reference proteome</keyword>
<name>A0ABW4RVK4_9ACTN</name>
<evidence type="ECO:0000313" key="4">
    <source>
        <dbReference type="Proteomes" id="UP001597326"/>
    </source>
</evidence>
<gene>
    <name evidence="3" type="ORF">ACFSCS_05915</name>
</gene>
<evidence type="ECO:0000259" key="2">
    <source>
        <dbReference type="Pfam" id="PF02374"/>
    </source>
</evidence>
<dbReference type="Gene3D" id="3.40.50.300">
    <property type="entry name" value="P-loop containing nucleotide triphosphate hydrolases"/>
    <property type="match status" value="1"/>
</dbReference>
<dbReference type="PANTHER" id="PTHR10803:SF3">
    <property type="entry name" value="ATPASE GET3"/>
    <property type="match status" value="1"/>
</dbReference>
<protein>
    <submittedName>
        <fullName evidence="3">ArsA-related P-loop ATPase</fullName>
    </submittedName>
</protein>
<dbReference type="Proteomes" id="UP001597326">
    <property type="component" value="Unassembled WGS sequence"/>
</dbReference>
<dbReference type="EMBL" id="JBHUFZ010000013">
    <property type="protein sequence ID" value="MFD1889729.1"/>
    <property type="molecule type" value="Genomic_DNA"/>
</dbReference>
<evidence type="ECO:0000313" key="3">
    <source>
        <dbReference type="EMBL" id="MFD1889729.1"/>
    </source>
</evidence>
<dbReference type="InterPro" id="IPR025723">
    <property type="entry name" value="ArsA/GET3_ATPase-like"/>
</dbReference>
<comment type="similarity">
    <text evidence="1">Belongs to the arsA ATPase family.</text>
</comment>
<comment type="caution">
    <text evidence="3">The sequence shown here is derived from an EMBL/GenBank/DDBJ whole genome shotgun (WGS) entry which is preliminary data.</text>
</comment>
<reference evidence="4" key="1">
    <citation type="journal article" date="2019" name="Int. J. Syst. Evol. Microbiol.">
        <title>The Global Catalogue of Microorganisms (GCM) 10K type strain sequencing project: providing services to taxonomists for standard genome sequencing and annotation.</title>
        <authorList>
            <consortium name="The Broad Institute Genomics Platform"/>
            <consortium name="The Broad Institute Genome Sequencing Center for Infectious Disease"/>
            <person name="Wu L."/>
            <person name="Ma J."/>
        </authorList>
    </citation>
    <scope>NUCLEOTIDE SEQUENCE [LARGE SCALE GENOMIC DNA]</scope>
    <source>
        <strain evidence="4">CAIM 431</strain>
    </source>
</reference>
<dbReference type="PANTHER" id="PTHR10803">
    <property type="entry name" value="ARSENICAL PUMP-DRIVING ATPASE ARSENITE-TRANSLOCATING ATPASE"/>
    <property type="match status" value="1"/>
</dbReference>
<evidence type="ECO:0000256" key="1">
    <source>
        <dbReference type="ARBA" id="ARBA00011040"/>
    </source>
</evidence>
<accession>A0ABW4RVK4</accession>
<proteinExistence type="inferred from homology"/>
<dbReference type="CDD" id="cd02035">
    <property type="entry name" value="ArsA"/>
    <property type="match status" value="1"/>
</dbReference>
<dbReference type="InterPro" id="IPR016300">
    <property type="entry name" value="ATPase_ArsA/GET3"/>
</dbReference>
<sequence>MTMGKGGVGKTTVAAAIAVALAERGHRVRLTTTDPAAHLATTLDGHVDNLTVDAIDPEQATQAYRDGVMAAKGKHLDEAGRAALREDLLSPCTEEIAVFQQFSRAVNQARDQFVVMDTAPTGHTLLLMDATGSYHRDIVRHLDDDQKTRTTTPLMRLQDPDHTKILVVTLPETTPVLEAEHLVQDLNRAGITPWAWVVNNSLQAAEPTAPLLARRAAGETEQLTRARSNTTRLAVIPAQIHAPVGRAALEDLTHRDD</sequence>
<dbReference type="RefSeq" id="WP_343872831.1">
    <property type="nucleotide sequence ID" value="NZ_BAAAIX010000011.1"/>
</dbReference>